<dbReference type="InterPro" id="IPR002156">
    <property type="entry name" value="RNaseH_domain"/>
</dbReference>
<dbReference type="PROSITE" id="PS50879">
    <property type="entry name" value="RNASE_H_1"/>
    <property type="match status" value="1"/>
</dbReference>
<dbReference type="InterPro" id="IPR053151">
    <property type="entry name" value="RNase_H-like"/>
</dbReference>
<evidence type="ECO:0000259" key="1">
    <source>
        <dbReference type="PROSITE" id="PS50879"/>
    </source>
</evidence>
<dbReference type="EMBL" id="CM031811">
    <property type="protein sequence ID" value="KAG6660494.1"/>
    <property type="molecule type" value="Genomic_DNA"/>
</dbReference>
<name>A0A8T1R285_CARIL</name>
<dbReference type="GO" id="GO:0003676">
    <property type="term" value="F:nucleic acid binding"/>
    <property type="evidence" value="ECO:0007669"/>
    <property type="project" value="InterPro"/>
</dbReference>
<organism evidence="2 3">
    <name type="scientific">Carya illinoinensis</name>
    <name type="common">Pecan</name>
    <dbReference type="NCBI Taxonomy" id="32201"/>
    <lineage>
        <taxon>Eukaryota</taxon>
        <taxon>Viridiplantae</taxon>
        <taxon>Streptophyta</taxon>
        <taxon>Embryophyta</taxon>
        <taxon>Tracheophyta</taxon>
        <taxon>Spermatophyta</taxon>
        <taxon>Magnoliopsida</taxon>
        <taxon>eudicotyledons</taxon>
        <taxon>Gunneridae</taxon>
        <taxon>Pentapetalae</taxon>
        <taxon>rosids</taxon>
        <taxon>fabids</taxon>
        <taxon>Fagales</taxon>
        <taxon>Juglandaceae</taxon>
        <taxon>Carya</taxon>
    </lineage>
</organism>
<gene>
    <name evidence="2" type="ORF">CIPAW_03G110900</name>
</gene>
<dbReference type="Proteomes" id="UP000811609">
    <property type="component" value="Chromosome 3"/>
</dbReference>
<proteinExistence type="predicted"/>
<dbReference type="CDD" id="cd06222">
    <property type="entry name" value="RNase_H_like"/>
    <property type="match status" value="1"/>
</dbReference>
<dbReference type="PANTHER" id="PTHR47723">
    <property type="entry name" value="OS05G0353850 PROTEIN"/>
    <property type="match status" value="1"/>
</dbReference>
<evidence type="ECO:0000313" key="3">
    <source>
        <dbReference type="Proteomes" id="UP000811609"/>
    </source>
</evidence>
<dbReference type="Pfam" id="PF13456">
    <property type="entry name" value="RVT_3"/>
    <property type="match status" value="1"/>
</dbReference>
<reference evidence="2" key="1">
    <citation type="submission" date="2020-12" db="EMBL/GenBank/DDBJ databases">
        <title>WGS assembly of Carya illinoinensis cv. Pawnee.</title>
        <authorList>
            <person name="Platts A."/>
            <person name="Shu S."/>
            <person name="Wright S."/>
            <person name="Barry K."/>
            <person name="Edger P."/>
            <person name="Pires J.C."/>
            <person name="Schmutz J."/>
        </authorList>
    </citation>
    <scope>NUCLEOTIDE SEQUENCE</scope>
    <source>
        <tissue evidence="2">Leaf</tissue>
    </source>
</reference>
<evidence type="ECO:0000313" key="2">
    <source>
        <dbReference type="EMBL" id="KAG6660494.1"/>
    </source>
</evidence>
<feature type="domain" description="RNase H type-1" evidence="1">
    <location>
        <begin position="161"/>
        <end position="238"/>
    </location>
</feature>
<sequence>MEEGPLADTLQITEHPDLKIRGYEDVNHVLYASEFAQQIWRKCARRLGFPFREGSTWKDNMSLWFRCASRSSQVGVSWGVIPSMVTWRLWLRRCRVRAGERAESIEEIWQAIRFWVASLMKNSAKFQKVSCRDIEMLKSLNIEIAPVKEKRVQVVRWIKPLQGSFKLNTDGSSNPGNSGAGGLLRNDAGNLIFAFSVNLGAGSKNAAELRAIIYGLKICQEQRISRVEVETDSQLVIN</sequence>
<dbReference type="PANTHER" id="PTHR47723:SF19">
    <property type="entry name" value="POLYNUCLEOTIDYL TRANSFERASE, RIBONUCLEASE H-LIKE SUPERFAMILY PROTEIN"/>
    <property type="match status" value="1"/>
</dbReference>
<dbReference type="GO" id="GO:0004523">
    <property type="term" value="F:RNA-DNA hybrid ribonuclease activity"/>
    <property type="evidence" value="ECO:0007669"/>
    <property type="project" value="InterPro"/>
</dbReference>
<protein>
    <recommendedName>
        <fullName evidence="1">RNase H type-1 domain-containing protein</fullName>
    </recommendedName>
</protein>
<dbReference type="InterPro" id="IPR044730">
    <property type="entry name" value="RNase_H-like_dom_plant"/>
</dbReference>
<accession>A0A8T1R285</accession>
<comment type="caution">
    <text evidence="2">The sequence shown here is derived from an EMBL/GenBank/DDBJ whole genome shotgun (WGS) entry which is preliminary data.</text>
</comment>
<dbReference type="AlphaFoldDB" id="A0A8T1R285"/>
<keyword evidence="3" id="KW-1185">Reference proteome</keyword>